<evidence type="ECO:0000313" key="4">
    <source>
        <dbReference type="Proteomes" id="UP000272503"/>
    </source>
</evidence>
<feature type="domain" description="DUF1254" evidence="2">
    <location>
        <begin position="40"/>
        <end position="165"/>
    </location>
</feature>
<dbReference type="InterPro" id="IPR037049">
    <property type="entry name" value="DUF1214_C_sf"/>
</dbReference>
<dbReference type="RefSeq" id="WP_121647253.1">
    <property type="nucleotide sequence ID" value="NZ_RCUX01000002.1"/>
</dbReference>
<dbReference type="AlphaFoldDB" id="A0A3L7AC21"/>
<name>A0A3L7AC21_9MICO</name>
<dbReference type="PANTHER" id="PTHR36509">
    <property type="entry name" value="BLL3101 PROTEIN"/>
    <property type="match status" value="1"/>
</dbReference>
<dbReference type="InterPro" id="IPR010621">
    <property type="entry name" value="DUF1214"/>
</dbReference>
<dbReference type="Proteomes" id="UP000272503">
    <property type="component" value="Unassembled WGS sequence"/>
</dbReference>
<proteinExistence type="predicted"/>
<gene>
    <name evidence="3" type="ORF">D9V32_02090</name>
</gene>
<accession>A0A3L7AC21</accession>
<dbReference type="PANTHER" id="PTHR36509:SF2">
    <property type="entry name" value="BLL3101 PROTEIN"/>
    <property type="match status" value="1"/>
</dbReference>
<protein>
    <submittedName>
        <fullName evidence="3">DUF1254 domain-containing protein</fullName>
    </submittedName>
</protein>
<reference evidence="3 4" key="1">
    <citation type="submission" date="2018-10" db="EMBL/GenBank/DDBJ databases">
        <authorList>
            <person name="Li J."/>
        </authorList>
    </citation>
    <scope>NUCLEOTIDE SEQUENCE [LARGE SCALE GENOMIC DNA]</scope>
    <source>
        <strain evidence="3 4">IF 016277</strain>
    </source>
</reference>
<dbReference type="Gene3D" id="2.60.40.1610">
    <property type="entry name" value="Domain of unknown function DUF1254"/>
    <property type="match status" value="1"/>
</dbReference>
<dbReference type="EMBL" id="RCUX01000002">
    <property type="protein sequence ID" value="RLP77268.1"/>
    <property type="molecule type" value="Genomic_DNA"/>
</dbReference>
<dbReference type="Pfam" id="PF06742">
    <property type="entry name" value="DUF1214"/>
    <property type="match status" value="1"/>
</dbReference>
<dbReference type="OrthoDB" id="40820at2"/>
<dbReference type="InterPro" id="IPR037050">
    <property type="entry name" value="DUF1254_sf"/>
</dbReference>
<evidence type="ECO:0000259" key="1">
    <source>
        <dbReference type="Pfam" id="PF06742"/>
    </source>
</evidence>
<feature type="domain" description="DUF1214" evidence="1">
    <location>
        <begin position="298"/>
        <end position="405"/>
    </location>
</feature>
<dbReference type="Gene3D" id="2.60.120.600">
    <property type="entry name" value="Domain of unknown function DUF1214, C-terminal domain"/>
    <property type="match status" value="1"/>
</dbReference>
<comment type="caution">
    <text evidence="3">The sequence shown here is derived from an EMBL/GenBank/DDBJ whole genome shotgun (WGS) entry which is preliminary data.</text>
</comment>
<dbReference type="SUPFAM" id="SSF160935">
    <property type="entry name" value="VPA0735-like"/>
    <property type="match status" value="1"/>
</dbReference>
<keyword evidence="4" id="KW-1185">Reference proteome</keyword>
<organism evidence="3 4">
    <name type="scientific">Mycetocola tolaasinivorans</name>
    <dbReference type="NCBI Taxonomy" id="76635"/>
    <lineage>
        <taxon>Bacteria</taxon>
        <taxon>Bacillati</taxon>
        <taxon>Actinomycetota</taxon>
        <taxon>Actinomycetes</taxon>
        <taxon>Micrococcales</taxon>
        <taxon>Microbacteriaceae</taxon>
        <taxon>Mycetocola</taxon>
    </lineage>
</organism>
<dbReference type="InterPro" id="IPR010679">
    <property type="entry name" value="DUF1254"/>
</dbReference>
<sequence length="425" mass="45855">MTAQPAPSPYLFHYPLVENLRQVTRYLTTGVGSNPAAAANSFSHARTLAGPQDTFVTINNDTVYSMAQLDLSAGPIRLDTPDLGDRYYVLQFVDAWTNNIAYIGTRATGNAAGSFLIVPPGWSGSTDLPVVHASTDIVSIVGRFACTGPDDLPAVHALQDATVLTSLDPSGTDRGIPDVGSAETEAELFWAQAEAWAARFPGPEADAALAAGFPLPAAADREADFAAGVADLATATTTAPTPFHGGWGVGLHLFDYNVHVLGLGTDADPRWLTTDPERRILDRAISCRLGLWGNHAYEAVYAQAFTDIAGAPLIGDHTYRITFTELPPVGAFWSITLYDIPRYFLVDNPIDRYSIGDRTAGLQYEEDGTLVLTLAHGAPTDARERANWLPTPAEAFRLVMRFYIPGDSILEETYVYPEVRRVPVA</sequence>
<dbReference type="Pfam" id="PF06863">
    <property type="entry name" value="DUF1254"/>
    <property type="match status" value="1"/>
</dbReference>
<evidence type="ECO:0000259" key="2">
    <source>
        <dbReference type="Pfam" id="PF06863"/>
    </source>
</evidence>
<evidence type="ECO:0000313" key="3">
    <source>
        <dbReference type="EMBL" id="RLP77268.1"/>
    </source>
</evidence>